<keyword evidence="6" id="KW-1003">Cell membrane</keyword>
<keyword evidence="6" id="KW-0472">Membrane</keyword>
<evidence type="ECO:0000256" key="7">
    <source>
        <dbReference type="SAM" id="MobiDB-lite"/>
    </source>
</evidence>
<evidence type="ECO:0000256" key="2">
    <source>
        <dbReference type="ARBA" id="ARBA00022448"/>
    </source>
</evidence>
<keyword evidence="6" id="KW-0449">Lipoprotein</keyword>
<keyword evidence="9" id="KW-1185">Reference proteome</keyword>
<sequence length="453" mass="49929">MQQRIIKREAFYVKKWLSVASLILTATVALSACGSSGGGDKSSAPASSSGSSASASETSSGKPVELTFWGDWGGEGQKQFETMVDAFNKSQDKIKVKYVLQQDMITKFLTAATSGGSPDILFWDRWRTSLYAPKGVLHPIDDFMAKDGLNKGDFYDEALKELSYQDKLYGLPLTVDARALFYNKKLLSDAGITNPPATWDELEQAAIKTTKWDGNKLLVSGFSLGDNGLFNMYLQQAGGTMLTDDGKTNFNNEKGKAVLAYWDKLLNTDKVYKVGFEQGLGEGTDAFATGKLAMTYTGPWMLTTYKKYGKDLDFGVVPPPAGPNGDKGSVMGGFGLVVPEGSKHQQEAWEFIKWWTANKDNALLWAKTSLNIPGYKPALEDPFFKDDPLWKPFLDTLEFAKIRPQHPGYSVMEGDALVPNLQLFQQKKQDADTTLKKAQQRGDQLLQDNAQAK</sequence>
<dbReference type="RefSeq" id="WP_123042159.1">
    <property type="nucleotide sequence ID" value="NZ_CP033433.1"/>
</dbReference>
<protein>
    <recommendedName>
        <fullName evidence="5 6">Maltodextrin-binding protein</fullName>
    </recommendedName>
</protein>
<dbReference type="GO" id="GO:0015144">
    <property type="term" value="F:carbohydrate transmembrane transporter activity"/>
    <property type="evidence" value="ECO:0007669"/>
    <property type="project" value="InterPro"/>
</dbReference>
<name>A0A3G3K204_9BACL</name>
<evidence type="ECO:0000256" key="3">
    <source>
        <dbReference type="ARBA" id="ARBA00022597"/>
    </source>
</evidence>
<accession>A0A3G3K204</accession>
<dbReference type="InterPro" id="IPR006060">
    <property type="entry name" value="Maltose/Cyclodextrin-bd"/>
</dbReference>
<dbReference type="EMBL" id="CP033433">
    <property type="protein sequence ID" value="AYQ74077.1"/>
    <property type="molecule type" value="Genomic_DNA"/>
</dbReference>
<dbReference type="Proteomes" id="UP000269097">
    <property type="component" value="Chromosome"/>
</dbReference>
<dbReference type="PANTHER" id="PTHR30061">
    <property type="entry name" value="MALTOSE-BINDING PERIPLASMIC PROTEIN"/>
    <property type="match status" value="1"/>
</dbReference>
<feature type="compositionally biased region" description="Low complexity" evidence="7">
    <location>
        <begin position="41"/>
        <end position="61"/>
    </location>
</feature>
<gene>
    <name evidence="8" type="ORF">EAV92_16805</name>
</gene>
<comment type="similarity">
    <text evidence="1 6">Belongs to the bacterial solute-binding protein 1 family.</text>
</comment>
<evidence type="ECO:0000256" key="6">
    <source>
        <dbReference type="RuleBase" id="RU365005"/>
    </source>
</evidence>
<dbReference type="PROSITE" id="PS01037">
    <property type="entry name" value="SBP_BACTERIAL_1"/>
    <property type="match status" value="1"/>
</dbReference>
<dbReference type="PRINTS" id="PR00181">
    <property type="entry name" value="MALTOSEBP"/>
</dbReference>
<feature type="region of interest" description="Disordered" evidence="7">
    <location>
        <begin position="37"/>
        <end position="63"/>
    </location>
</feature>
<reference evidence="8 9" key="1">
    <citation type="submission" date="2018-10" db="EMBL/GenBank/DDBJ databases">
        <title>Genome Sequence of Cohnella sp.</title>
        <authorList>
            <person name="Srinivasan S."/>
            <person name="Kim M.K."/>
        </authorList>
    </citation>
    <scope>NUCLEOTIDE SEQUENCE [LARGE SCALE GENOMIC DNA]</scope>
    <source>
        <strain evidence="8 9">18JY8-7</strain>
    </source>
</reference>
<dbReference type="Pfam" id="PF13416">
    <property type="entry name" value="SBP_bac_8"/>
    <property type="match status" value="1"/>
</dbReference>
<dbReference type="SUPFAM" id="SSF53850">
    <property type="entry name" value="Periplasmic binding protein-like II"/>
    <property type="match status" value="1"/>
</dbReference>
<dbReference type="InterPro" id="IPR006059">
    <property type="entry name" value="SBP"/>
</dbReference>
<keyword evidence="4 6" id="KW-0732">Signal</keyword>
<dbReference type="PANTHER" id="PTHR30061:SF50">
    <property type="entry name" value="MALTOSE_MALTODEXTRIN-BINDING PERIPLASMIC PROTEIN"/>
    <property type="match status" value="1"/>
</dbReference>
<dbReference type="AlphaFoldDB" id="A0A3G3K204"/>
<dbReference type="KEGG" id="coh:EAV92_16805"/>
<comment type="subcellular location">
    <subcellularLocation>
        <location evidence="6">Cell membrane</location>
        <topology evidence="6">Lipid-anchor</topology>
    </subcellularLocation>
</comment>
<dbReference type="InterPro" id="IPR006061">
    <property type="entry name" value="SBP_1_CS"/>
</dbReference>
<organism evidence="8 9">
    <name type="scientific">Cohnella candidum</name>
    <dbReference type="NCBI Taxonomy" id="2674991"/>
    <lineage>
        <taxon>Bacteria</taxon>
        <taxon>Bacillati</taxon>
        <taxon>Bacillota</taxon>
        <taxon>Bacilli</taxon>
        <taxon>Bacillales</taxon>
        <taxon>Paenibacillaceae</taxon>
        <taxon>Cohnella</taxon>
    </lineage>
</organism>
<dbReference type="GO" id="GO:0015768">
    <property type="term" value="P:maltose transport"/>
    <property type="evidence" value="ECO:0007669"/>
    <property type="project" value="TreeGrafter"/>
</dbReference>
<evidence type="ECO:0000313" key="8">
    <source>
        <dbReference type="EMBL" id="AYQ74077.1"/>
    </source>
</evidence>
<feature type="chain" id="PRO_5039743761" description="Maltodextrin-binding protein" evidence="6">
    <location>
        <begin position="32"/>
        <end position="453"/>
    </location>
</feature>
<evidence type="ECO:0000256" key="5">
    <source>
        <dbReference type="ARBA" id="ARBA00030303"/>
    </source>
</evidence>
<evidence type="ECO:0000313" key="9">
    <source>
        <dbReference type="Proteomes" id="UP000269097"/>
    </source>
</evidence>
<feature type="region of interest" description="Disordered" evidence="7">
    <location>
        <begin position="429"/>
        <end position="453"/>
    </location>
</feature>
<dbReference type="GO" id="GO:0055052">
    <property type="term" value="C:ATP-binding cassette (ABC) transporter complex, substrate-binding subunit-containing"/>
    <property type="evidence" value="ECO:0007669"/>
    <property type="project" value="TreeGrafter"/>
</dbReference>
<keyword evidence="3 6" id="KW-0762">Sugar transport</keyword>
<evidence type="ECO:0000256" key="1">
    <source>
        <dbReference type="ARBA" id="ARBA00008520"/>
    </source>
</evidence>
<feature type="signal peptide" evidence="6">
    <location>
        <begin position="1"/>
        <end position="31"/>
    </location>
</feature>
<dbReference type="GO" id="GO:0042956">
    <property type="term" value="P:maltodextrin transmembrane transport"/>
    <property type="evidence" value="ECO:0007669"/>
    <property type="project" value="TreeGrafter"/>
</dbReference>
<dbReference type="PROSITE" id="PS51257">
    <property type="entry name" value="PROKAR_LIPOPROTEIN"/>
    <property type="match status" value="1"/>
</dbReference>
<keyword evidence="2 6" id="KW-0813">Transport</keyword>
<dbReference type="CDD" id="cd14748">
    <property type="entry name" value="PBP2_UgpB"/>
    <property type="match status" value="1"/>
</dbReference>
<proteinExistence type="inferred from homology"/>
<dbReference type="Gene3D" id="3.40.190.10">
    <property type="entry name" value="Periplasmic binding protein-like II"/>
    <property type="match status" value="1"/>
</dbReference>
<dbReference type="GO" id="GO:1901982">
    <property type="term" value="F:maltose binding"/>
    <property type="evidence" value="ECO:0007669"/>
    <property type="project" value="TreeGrafter"/>
</dbReference>
<evidence type="ECO:0000256" key="4">
    <source>
        <dbReference type="ARBA" id="ARBA00022729"/>
    </source>
</evidence>